<keyword evidence="3" id="KW-0067">ATP-binding</keyword>
<organism evidence="5">
    <name type="scientific">marine sediment metagenome</name>
    <dbReference type="NCBI Taxonomy" id="412755"/>
    <lineage>
        <taxon>unclassified sequences</taxon>
        <taxon>metagenomes</taxon>
        <taxon>ecological metagenomes</taxon>
    </lineage>
</organism>
<dbReference type="InterPro" id="IPR013221">
    <property type="entry name" value="Mur_ligase_cen"/>
</dbReference>
<proteinExistence type="predicted"/>
<dbReference type="GO" id="GO:0016881">
    <property type="term" value="F:acid-amino acid ligase activity"/>
    <property type="evidence" value="ECO:0007669"/>
    <property type="project" value="InterPro"/>
</dbReference>
<sequence length="90" mass="9836">MAEMGMRGLGEIKTLTNFIPPDLALITNIGEAHIGLLGSKNNIFKAKSELLQSLDKDGIAIINKDDPYFFKMLEIVKVSKALFTDIGLAL</sequence>
<comment type="caution">
    <text evidence="5">The sequence shown here is derived from an EMBL/GenBank/DDBJ whole genome shotgun (WGS) entry which is preliminary data.</text>
</comment>
<evidence type="ECO:0000313" key="5">
    <source>
        <dbReference type="EMBL" id="GAH05197.1"/>
    </source>
</evidence>
<dbReference type="EMBL" id="BART01020691">
    <property type="protein sequence ID" value="GAH05197.1"/>
    <property type="molecule type" value="Genomic_DNA"/>
</dbReference>
<dbReference type="Pfam" id="PF08245">
    <property type="entry name" value="Mur_ligase_M"/>
    <property type="match status" value="1"/>
</dbReference>
<reference evidence="5" key="1">
    <citation type="journal article" date="2014" name="Front. Microbiol.">
        <title>High frequency of phylogenetically diverse reductive dehalogenase-homologous genes in deep subseafloor sedimentary metagenomes.</title>
        <authorList>
            <person name="Kawai M."/>
            <person name="Futagami T."/>
            <person name="Toyoda A."/>
            <person name="Takaki Y."/>
            <person name="Nishi S."/>
            <person name="Hori S."/>
            <person name="Arai W."/>
            <person name="Tsubouchi T."/>
            <person name="Morono Y."/>
            <person name="Uchiyama I."/>
            <person name="Ito T."/>
            <person name="Fujiyama A."/>
            <person name="Inagaki F."/>
            <person name="Takami H."/>
        </authorList>
    </citation>
    <scope>NUCLEOTIDE SEQUENCE</scope>
    <source>
        <strain evidence="5">Expedition CK06-06</strain>
    </source>
</reference>
<accession>X1CCA9</accession>
<evidence type="ECO:0000256" key="2">
    <source>
        <dbReference type="ARBA" id="ARBA00022741"/>
    </source>
</evidence>
<feature type="domain" description="Mur ligase central" evidence="4">
    <location>
        <begin position="2"/>
        <end position="81"/>
    </location>
</feature>
<name>X1CCA9_9ZZZZ</name>
<keyword evidence="1" id="KW-0436">Ligase</keyword>
<evidence type="ECO:0000256" key="1">
    <source>
        <dbReference type="ARBA" id="ARBA00022598"/>
    </source>
</evidence>
<evidence type="ECO:0000259" key="4">
    <source>
        <dbReference type="Pfam" id="PF08245"/>
    </source>
</evidence>
<dbReference type="PANTHER" id="PTHR43024">
    <property type="entry name" value="UDP-N-ACETYLMURAMOYL-TRIPEPTIDE--D-ALANYL-D-ALANINE LIGASE"/>
    <property type="match status" value="1"/>
</dbReference>
<dbReference type="InterPro" id="IPR036565">
    <property type="entry name" value="Mur-like_cat_sf"/>
</dbReference>
<dbReference type="Gene3D" id="3.40.1190.10">
    <property type="entry name" value="Mur-like, catalytic domain"/>
    <property type="match status" value="1"/>
</dbReference>
<protein>
    <recommendedName>
        <fullName evidence="4">Mur ligase central domain-containing protein</fullName>
    </recommendedName>
</protein>
<dbReference type="InterPro" id="IPR051046">
    <property type="entry name" value="MurCDEF_CellWall_CoF430Synth"/>
</dbReference>
<keyword evidence="2" id="KW-0547">Nucleotide-binding</keyword>
<dbReference type="GO" id="GO:0005524">
    <property type="term" value="F:ATP binding"/>
    <property type="evidence" value="ECO:0007669"/>
    <property type="project" value="UniProtKB-KW"/>
</dbReference>
<evidence type="ECO:0000256" key="3">
    <source>
        <dbReference type="ARBA" id="ARBA00022840"/>
    </source>
</evidence>
<dbReference type="SUPFAM" id="SSF53623">
    <property type="entry name" value="MurD-like peptide ligases, catalytic domain"/>
    <property type="match status" value="1"/>
</dbReference>
<gene>
    <name evidence="5" type="ORF">S01H4_38373</name>
</gene>
<dbReference type="PANTHER" id="PTHR43024:SF1">
    <property type="entry name" value="UDP-N-ACETYLMURAMOYL-TRIPEPTIDE--D-ALANYL-D-ALANINE LIGASE"/>
    <property type="match status" value="1"/>
</dbReference>
<dbReference type="AlphaFoldDB" id="X1CCA9"/>